<sequence length="657" mass="75177">MKKLYFLFFWFSLAALPLLGRSPVVLMQQLNRATSPQKKVELLNLISEYYREVEPKQAVLYGQQAAELAQQLKNREQLSAAYNNISIGHYWLNNLIQASEFTYKAMKIREALHDSVGLASSYNALGSIHLEQHNYDLSLSFFQKALDLGRRMKRPRTISASLNNIGSTYELLDQPEKALGYYLQVKEIDAKAGDQYDKALSDLNLGNIYFKLGNKKEALSHLYNSLALSEEIRNEVNKMYIYRSLAQIHLSDKEYQKAAETAQKSLDISLKISSPEGVKEASKLLNEAYLAQKNYPAAHRYLTLHTAYKDSLQNRQRNEAEAEMHAKYELERKEDENHRLRVEQELQAENLTQKSYIQYATGILLLLSLALAYVFFKGRRRAKRANEQLYEFNLLILEKNQDIQQQKEELEKLNHQKDLLFSIIAHDLRSPLISLQSLLQLLSMGKLPQEKLDRFMKELDMQQQNTIGLLDNLLVWAKIQMKGFSLEPEPLALRELVEQNLQLLLPQADKKGILLLNNVPDELCALVDEETLKLVFRNLLSNSIKFCTEGDTVEVMAEHLNEYQLIVTVKDCGMGISDENQQKLFGPNNFKEKGTANEKGNGLGLMLCKEFIEKNGGEIWVESELGNGSLFHFTVPSILALESSDTLSPSPQEESWI</sequence>
<evidence type="ECO:0000256" key="5">
    <source>
        <dbReference type="ARBA" id="ARBA00022777"/>
    </source>
</evidence>
<evidence type="ECO:0000313" key="12">
    <source>
        <dbReference type="Proteomes" id="UP000659698"/>
    </source>
</evidence>
<keyword evidence="3" id="KW-0597">Phosphoprotein</keyword>
<feature type="domain" description="Histidine kinase" evidence="10">
    <location>
        <begin position="423"/>
        <end position="639"/>
    </location>
</feature>
<protein>
    <recommendedName>
        <fullName evidence="2">histidine kinase</fullName>
        <ecNumber evidence="2">2.7.13.3</ecNumber>
    </recommendedName>
</protein>
<dbReference type="PANTHER" id="PTHR43711:SF1">
    <property type="entry name" value="HISTIDINE KINASE 1"/>
    <property type="match status" value="1"/>
</dbReference>
<dbReference type="SMART" id="SM00388">
    <property type="entry name" value="HisKA"/>
    <property type="match status" value="1"/>
</dbReference>
<keyword evidence="9" id="KW-0472">Membrane</keyword>
<dbReference type="InterPro" id="IPR003594">
    <property type="entry name" value="HATPase_dom"/>
</dbReference>
<dbReference type="InterPro" id="IPR004358">
    <property type="entry name" value="Sig_transdc_His_kin-like_C"/>
</dbReference>
<dbReference type="SUPFAM" id="SSF48452">
    <property type="entry name" value="TPR-like"/>
    <property type="match status" value="1"/>
</dbReference>
<dbReference type="Gene3D" id="3.30.565.10">
    <property type="entry name" value="Histidine kinase-like ATPase, C-terminal domain"/>
    <property type="match status" value="1"/>
</dbReference>
<keyword evidence="9" id="KW-0812">Transmembrane</keyword>
<comment type="caution">
    <text evidence="11">The sequence shown here is derived from an EMBL/GenBank/DDBJ whole genome shotgun (WGS) entry which is preliminary data.</text>
</comment>
<feature type="repeat" description="TPR" evidence="7">
    <location>
        <begin position="199"/>
        <end position="232"/>
    </location>
</feature>
<gene>
    <name evidence="11" type="ORF">H7U12_18305</name>
</gene>
<organism evidence="11 12">
    <name type="scientific">Rufibacter sediminis</name>
    <dbReference type="NCBI Taxonomy" id="2762756"/>
    <lineage>
        <taxon>Bacteria</taxon>
        <taxon>Pseudomonadati</taxon>
        <taxon>Bacteroidota</taxon>
        <taxon>Cytophagia</taxon>
        <taxon>Cytophagales</taxon>
        <taxon>Hymenobacteraceae</taxon>
        <taxon>Rufibacter</taxon>
    </lineage>
</organism>
<evidence type="ECO:0000256" key="1">
    <source>
        <dbReference type="ARBA" id="ARBA00000085"/>
    </source>
</evidence>
<dbReference type="Gene3D" id="1.10.287.130">
    <property type="match status" value="1"/>
</dbReference>
<dbReference type="SMART" id="SM00387">
    <property type="entry name" value="HATPase_c"/>
    <property type="match status" value="1"/>
</dbReference>
<proteinExistence type="predicted"/>
<evidence type="ECO:0000256" key="8">
    <source>
        <dbReference type="SAM" id="Coils"/>
    </source>
</evidence>
<dbReference type="SUPFAM" id="SSF55874">
    <property type="entry name" value="ATPase domain of HSP90 chaperone/DNA topoisomerase II/histidine kinase"/>
    <property type="match status" value="1"/>
</dbReference>
<dbReference type="GO" id="GO:0016301">
    <property type="term" value="F:kinase activity"/>
    <property type="evidence" value="ECO:0007669"/>
    <property type="project" value="UniProtKB-KW"/>
</dbReference>
<evidence type="ECO:0000256" key="2">
    <source>
        <dbReference type="ARBA" id="ARBA00012438"/>
    </source>
</evidence>
<dbReference type="RefSeq" id="WP_186640766.1">
    <property type="nucleotide sequence ID" value="NZ_JACOAF010000042.1"/>
</dbReference>
<dbReference type="PRINTS" id="PR00344">
    <property type="entry name" value="BCTRLSENSOR"/>
</dbReference>
<dbReference type="PANTHER" id="PTHR43711">
    <property type="entry name" value="TWO-COMPONENT HISTIDINE KINASE"/>
    <property type="match status" value="1"/>
</dbReference>
<accession>A0ABR6VWS0</accession>
<keyword evidence="5 11" id="KW-0418">Kinase</keyword>
<dbReference type="SMART" id="SM00028">
    <property type="entry name" value="TPR"/>
    <property type="match status" value="5"/>
</dbReference>
<reference evidence="11 12" key="1">
    <citation type="journal article" date="2019" name="Int. J. Syst. Evol. Microbiol.">
        <title>Rufibacter sediminis sp. nov., isolated from freshwater lake sediment.</title>
        <authorList>
            <person name="Qu J.H."/>
            <person name="Zhang L.J."/>
            <person name="Fu Y.H."/>
            <person name="Li H.F."/>
        </authorList>
    </citation>
    <scope>NUCLEOTIDE SEQUENCE [LARGE SCALE GENOMIC DNA]</scope>
    <source>
        <strain evidence="11 12">H-1</strain>
    </source>
</reference>
<keyword evidence="12" id="KW-1185">Reference proteome</keyword>
<dbReference type="SUPFAM" id="SSF47384">
    <property type="entry name" value="Homodimeric domain of signal transducing histidine kinase"/>
    <property type="match status" value="1"/>
</dbReference>
<evidence type="ECO:0000256" key="6">
    <source>
        <dbReference type="ARBA" id="ARBA00023012"/>
    </source>
</evidence>
<evidence type="ECO:0000256" key="7">
    <source>
        <dbReference type="PROSITE-ProRule" id="PRU00339"/>
    </source>
</evidence>
<dbReference type="Pfam" id="PF02518">
    <property type="entry name" value="HATPase_c"/>
    <property type="match status" value="1"/>
</dbReference>
<dbReference type="Proteomes" id="UP000659698">
    <property type="component" value="Unassembled WGS sequence"/>
</dbReference>
<dbReference type="EC" id="2.7.13.3" evidence="2"/>
<keyword evidence="7" id="KW-0802">TPR repeat</keyword>
<evidence type="ECO:0000256" key="3">
    <source>
        <dbReference type="ARBA" id="ARBA00022553"/>
    </source>
</evidence>
<dbReference type="InterPro" id="IPR036890">
    <property type="entry name" value="HATPase_C_sf"/>
</dbReference>
<dbReference type="PROSITE" id="PS50005">
    <property type="entry name" value="TPR"/>
    <property type="match status" value="2"/>
</dbReference>
<evidence type="ECO:0000256" key="4">
    <source>
        <dbReference type="ARBA" id="ARBA00022679"/>
    </source>
</evidence>
<keyword evidence="4" id="KW-0808">Transferase</keyword>
<evidence type="ECO:0000256" key="9">
    <source>
        <dbReference type="SAM" id="Phobius"/>
    </source>
</evidence>
<dbReference type="InterPro" id="IPR011990">
    <property type="entry name" value="TPR-like_helical_dom_sf"/>
</dbReference>
<feature type="coiled-coil region" evidence="8">
    <location>
        <begin position="393"/>
        <end position="423"/>
    </location>
</feature>
<keyword evidence="6" id="KW-0902">Two-component regulatory system</keyword>
<evidence type="ECO:0000313" key="11">
    <source>
        <dbReference type="EMBL" id="MBC3541654.1"/>
    </source>
</evidence>
<dbReference type="InterPro" id="IPR019734">
    <property type="entry name" value="TPR_rpt"/>
</dbReference>
<dbReference type="EMBL" id="JACOAF010000042">
    <property type="protein sequence ID" value="MBC3541654.1"/>
    <property type="molecule type" value="Genomic_DNA"/>
</dbReference>
<dbReference type="PROSITE" id="PS50109">
    <property type="entry name" value="HIS_KIN"/>
    <property type="match status" value="1"/>
</dbReference>
<evidence type="ECO:0000259" key="10">
    <source>
        <dbReference type="PROSITE" id="PS50109"/>
    </source>
</evidence>
<dbReference type="Gene3D" id="1.25.40.10">
    <property type="entry name" value="Tetratricopeptide repeat domain"/>
    <property type="match status" value="2"/>
</dbReference>
<keyword evidence="9" id="KW-1133">Transmembrane helix</keyword>
<feature type="repeat" description="TPR" evidence="7">
    <location>
        <begin position="119"/>
        <end position="152"/>
    </location>
</feature>
<name>A0ABR6VWS0_9BACT</name>
<keyword evidence="8" id="KW-0175">Coiled coil</keyword>
<dbReference type="Pfam" id="PF13424">
    <property type="entry name" value="TPR_12"/>
    <property type="match status" value="2"/>
</dbReference>
<comment type="catalytic activity">
    <reaction evidence="1">
        <text>ATP + protein L-histidine = ADP + protein N-phospho-L-histidine.</text>
        <dbReference type="EC" id="2.7.13.3"/>
    </reaction>
</comment>
<feature type="transmembrane region" description="Helical" evidence="9">
    <location>
        <begin position="356"/>
        <end position="376"/>
    </location>
</feature>
<dbReference type="InterPro" id="IPR003661">
    <property type="entry name" value="HisK_dim/P_dom"/>
</dbReference>
<dbReference type="InterPro" id="IPR050736">
    <property type="entry name" value="Sensor_HK_Regulatory"/>
</dbReference>
<dbReference type="InterPro" id="IPR005467">
    <property type="entry name" value="His_kinase_dom"/>
</dbReference>
<dbReference type="InterPro" id="IPR036097">
    <property type="entry name" value="HisK_dim/P_sf"/>
</dbReference>